<protein>
    <recommendedName>
        <fullName evidence="1">Amidohydrolase-related domain-containing protein</fullName>
    </recommendedName>
</protein>
<comment type="caution">
    <text evidence="2">The sequence shown here is derived from an EMBL/GenBank/DDBJ whole genome shotgun (WGS) entry which is preliminary data.</text>
</comment>
<evidence type="ECO:0000313" key="2">
    <source>
        <dbReference type="EMBL" id="OWT59138.1"/>
    </source>
</evidence>
<gene>
    <name evidence="2" type="ORF">CEY11_13190</name>
</gene>
<dbReference type="GO" id="GO:0016787">
    <property type="term" value="F:hydrolase activity"/>
    <property type="evidence" value="ECO:0007669"/>
    <property type="project" value="InterPro"/>
</dbReference>
<accession>A0A225MD91</accession>
<dbReference type="InterPro" id="IPR052358">
    <property type="entry name" value="Aro_Compnd_Degr_Hydrolases"/>
</dbReference>
<dbReference type="InterPro" id="IPR032466">
    <property type="entry name" value="Metal_Hydrolase"/>
</dbReference>
<reference evidence="3" key="1">
    <citation type="submission" date="2017-06" db="EMBL/GenBank/DDBJ databases">
        <title>Herbaspirillum phytohormonus sp. nov., isolated from the root nodule of Robinia pseudoacacia in lead-zinc mine.</title>
        <authorList>
            <person name="Fan M."/>
            <person name="Lin Y."/>
        </authorList>
    </citation>
    <scope>NUCLEOTIDE SEQUENCE [LARGE SCALE GENOMIC DNA]</scope>
    <source>
        <strain evidence="3">SC-089</strain>
    </source>
</reference>
<dbReference type="InterPro" id="IPR006680">
    <property type="entry name" value="Amidohydro-rel"/>
</dbReference>
<sequence length="280" mass="31065">MIASQMEVVGVAVPDGACDTHIHFYGPLAKYPPPETPRYEIPDACPEDLFALQDAAGISKAVVVNAAVSSPDNRRTFDALRQYPSRLRGIITEPVGIPTDAELEQWDALGVRGVRYSYVGKRVEGFDSRLIARIAELGWHLQIQVEDLQILDLDGLVADLPCQLVIDHMGRIPAALGVQSAPFQCLLRMAAKGTTWVKLSAPMRCSGERQLPYADVRDMAQLLMKESPDRMLWGSDWPHVNHAGPIPAYAELLRLICEWVPEEGLRRKLLVDNPTVLYGF</sequence>
<name>A0A225MD91_9BURK</name>
<feature type="domain" description="Amidohydrolase-related" evidence="1">
    <location>
        <begin position="18"/>
        <end position="280"/>
    </location>
</feature>
<dbReference type="PANTHER" id="PTHR35563:SF2">
    <property type="entry name" value="BARREL METAL-DEPENDENT HYDROLASE, PUTATIVE (AFU_ORTHOLOGUE AFUA_1G16240)-RELATED"/>
    <property type="match status" value="1"/>
</dbReference>
<dbReference type="Pfam" id="PF04909">
    <property type="entry name" value="Amidohydro_2"/>
    <property type="match status" value="1"/>
</dbReference>
<proteinExistence type="predicted"/>
<organism evidence="2 3">
    <name type="scientific">Candidimonas nitroreducens</name>
    <dbReference type="NCBI Taxonomy" id="683354"/>
    <lineage>
        <taxon>Bacteria</taxon>
        <taxon>Pseudomonadati</taxon>
        <taxon>Pseudomonadota</taxon>
        <taxon>Betaproteobacteria</taxon>
        <taxon>Burkholderiales</taxon>
        <taxon>Alcaligenaceae</taxon>
        <taxon>Candidimonas</taxon>
    </lineage>
</organism>
<evidence type="ECO:0000259" key="1">
    <source>
        <dbReference type="Pfam" id="PF04909"/>
    </source>
</evidence>
<dbReference type="SUPFAM" id="SSF51556">
    <property type="entry name" value="Metallo-dependent hydrolases"/>
    <property type="match status" value="1"/>
</dbReference>
<dbReference type="AlphaFoldDB" id="A0A225MD91"/>
<dbReference type="EMBL" id="NJIH01000007">
    <property type="protein sequence ID" value="OWT59138.1"/>
    <property type="molecule type" value="Genomic_DNA"/>
</dbReference>
<keyword evidence="3" id="KW-1185">Reference proteome</keyword>
<dbReference type="Proteomes" id="UP000214603">
    <property type="component" value="Unassembled WGS sequence"/>
</dbReference>
<dbReference type="PANTHER" id="PTHR35563">
    <property type="entry name" value="BARREL METAL-DEPENDENT HYDROLASE, PUTATIVE (AFU_ORTHOLOGUE AFUA_1G16240)-RELATED"/>
    <property type="match status" value="1"/>
</dbReference>
<dbReference type="Gene3D" id="3.20.20.140">
    <property type="entry name" value="Metal-dependent hydrolases"/>
    <property type="match status" value="1"/>
</dbReference>
<evidence type="ECO:0000313" key="3">
    <source>
        <dbReference type="Proteomes" id="UP000214603"/>
    </source>
</evidence>